<organism evidence="1">
    <name type="scientific">Rhizophora mucronata</name>
    <name type="common">Asiatic mangrove</name>
    <dbReference type="NCBI Taxonomy" id="61149"/>
    <lineage>
        <taxon>Eukaryota</taxon>
        <taxon>Viridiplantae</taxon>
        <taxon>Streptophyta</taxon>
        <taxon>Embryophyta</taxon>
        <taxon>Tracheophyta</taxon>
        <taxon>Spermatophyta</taxon>
        <taxon>Magnoliopsida</taxon>
        <taxon>eudicotyledons</taxon>
        <taxon>Gunneridae</taxon>
        <taxon>Pentapetalae</taxon>
        <taxon>rosids</taxon>
        <taxon>fabids</taxon>
        <taxon>Malpighiales</taxon>
        <taxon>Rhizophoraceae</taxon>
        <taxon>Rhizophora</taxon>
    </lineage>
</organism>
<protein>
    <submittedName>
        <fullName evidence="1">Uncharacterized protein</fullName>
    </submittedName>
</protein>
<name>A0A2P2J931_RHIMU</name>
<sequence>MSRAMSAVQVRENVQQMQFQGSTFVETGLKDHSHVSKAIKNKNHS</sequence>
<reference evidence="1" key="1">
    <citation type="submission" date="2018-02" db="EMBL/GenBank/DDBJ databases">
        <title>Rhizophora mucronata_Transcriptome.</title>
        <authorList>
            <person name="Meera S.P."/>
            <person name="Sreeshan A."/>
            <person name="Augustine A."/>
        </authorList>
    </citation>
    <scope>NUCLEOTIDE SEQUENCE</scope>
    <source>
        <tissue evidence="1">Leaf</tissue>
    </source>
</reference>
<dbReference type="EMBL" id="GGEC01009488">
    <property type="protein sequence ID" value="MBW89971.1"/>
    <property type="molecule type" value="Transcribed_RNA"/>
</dbReference>
<proteinExistence type="predicted"/>
<accession>A0A2P2J931</accession>
<dbReference type="AlphaFoldDB" id="A0A2P2J931"/>
<evidence type="ECO:0000313" key="1">
    <source>
        <dbReference type="EMBL" id="MBW89971.1"/>
    </source>
</evidence>